<dbReference type="EMBL" id="JYGS01000007">
    <property type="protein sequence ID" value="KJQ71884.1"/>
    <property type="molecule type" value="Genomic_DNA"/>
</dbReference>
<organism evidence="5 6">
    <name type="scientific">Streptococcus mitis</name>
    <dbReference type="NCBI Taxonomy" id="28037"/>
    <lineage>
        <taxon>Bacteria</taxon>
        <taxon>Bacillati</taxon>
        <taxon>Bacillota</taxon>
        <taxon>Bacilli</taxon>
        <taxon>Lactobacillales</taxon>
        <taxon>Streptococcaceae</taxon>
        <taxon>Streptococcus</taxon>
        <taxon>Streptococcus mitis group</taxon>
    </lineage>
</organism>
<dbReference type="SUPFAM" id="SSF52540">
    <property type="entry name" value="P-loop containing nucleoside triphosphate hydrolases"/>
    <property type="match status" value="2"/>
</dbReference>
<keyword evidence="2 5" id="KW-0067">ATP-binding</keyword>
<accession>A0A0F2DNR6</accession>
<dbReference type="AlphaFoldDB" id="A0A0F2DNR6"/>
<evidence type="ECO:0000256" key="2">
    <source>
        <dbReference type="ARBA" id="ARBA00022840"/>
    </source>
</evidence>
<gene>
    <name evidence="5" type="ORF">TZ93_01676</name>
</gene>
<dbReference type="PROSITE" id="PS50893">
    <property type="entry name" value="ABC_TRANSPORTER_2"/>
    <property type="match status" value="1"/>
</dbReference>
<dbReference type="GO" id="GO:0005524">
    <property type="term" value="F:ATP binding"/>
    <property type="evidence" value="ECO:0007669"/>
    <property type="project" value="UniProtKB-KW"/>
</dbReference>
<evidence type="ECO:0000256" key="3">
    <source>
        <dbReference type="SAM" id="MobiDB-lite"/>
    </source>
</evidence>
<dbReference type="PANTHER" id="PTHR42855:SF1">
    <property type="entry name" value="ABC TRANSPORTER DOMAIN-CONTAINING PROTEIN"/>
    <property type="match status" value="1"/>
</dbReference>
<dbReference type="Proteomes" id="UP000033590">
    <property type="component" value="Unassembled WGS sequence"/>
</dbReference>
<sequence length="532" mass="61165">MTLALLGKVELFVMHYRHSRKGNHMIKINHLTITQNKDLRNLVSDLNMTIQDGEKVAIIGEEGNGKSTLLKTLMGEALYDFTIKGNIQSDYQSLSYIPQKLPEDLKKKSLHDYFFLDSLDLDYSILYRLAEELHFDGDRFASNQEIGSLSGGEALKIQLIHELAKLFEILFLDEPSNDLDLETVDWLKRQIQKMRQTVIFISHDEDFLSETADTIVHLRLVKHRKEAETLLEHLDYDRYSEQRKANFIKQSQQASNDQRAYDKTMEKHRRVKQNVETALRATKDSTAGRLLAKKMKTVLSQEKRFEKTAQSITQKPLEEEEIRLFFSDIQPLPASKVLIQLEKENLSIDDRVLAQELQLTVHGQEKIGIIGPNGVGKSTLLAKFQQLLSAKIEISLGFMPQDYHKKLQLDLSPLAYLRKTGEKEELQKIQSHLASLNFSYPEMQHQIRSLSGGQQGKLLLLDLVLRKPNFLLLDEPTRNFSPTSQPEIRKLFATYPGGIITVSHDRRFLKEVCSTIYRLTEHGLDVVNLDNL</sequence>
<keyword evidence="1" id="KW-0547">Nucleotide-binding</keyword>
<dbReference type="PANTHER" id="PTHR42855">
    <property type="entry name" value="ABC TRANSPORTER ATP-BINDING SUBUNIT"/>
    <property type="match status" value="1"/>
</dbReference>
<feature type="compositionally biased region" description="Polar residues" evidence="3">
    <location>
        <begin position="249"/>
        <end position="258"/>
    </location>
</feature>
<dbReference type="GO" id="GO:0016887">
    <property type="term" value="F:ATP hydrolysis activity"/>
    <property type="evidence" value="ECO:0007669"/>
    <property type="project" value="InterPro"/>
</dbReference>
<protein>
    <submittedName>
        <fullName evidence="5">ABC transporter ATP-binding protein</fullName>
    </submittedName>
</protein>
<dbReference type="PATRIC" id="fig|28037.215.peg.1646"/>
<dbReference type="InterPro" id="IPR003439">
    <property type="entry name" value="ABC_transporter-like_ATP-bd"/>
</dbReference>
<dbReference type="Pfam" id="PF00005">
    <property type="entry name" value="ABC_tran"/>
    <property type="match status" value="2"/>
</dbReference>
<dbReference type="SMART" id="SM00382">
    <property type="entry name" value="AAA"/>
    <property type="match status" value="2"/>
</dbReference>
<dbReference type="InterPro" id="IPR051309">
    <property type="entry name" value="ABCF_ATPase"/>
</dbReference>
<proteinExistence type="predicted"/>
<reference evidence="5 6" key="1">
    <citation type="submission" date="2015-02" db="EMBL/GenBank/DDBJ databases">
        <title>Evolution of amylase-binding proteins of oral streptococcal species.</title>
        <authorList>
            <person name="Haase E.M."/>
        </authorList>
    </citation>
    <scope>NUCLEOTIDE SEQUENCE [LARGE SCALE GENOMIC DNA]</scope>
    <source>
        <strain evidence="5 6">SK145</strain>
    </source>
</reference>
<feature type="region of interest" description="Disordered" evidence="3">
    <location>
        <begin position="249"/>
        <end position="268"/>
    </location>
</feature>
<evidence type="ECO:0000313" key="6">
    <source>
        <dbReference type="Proteomes" id="UP000033590"/>
    </source>
</evidence>
<comment type="caution">
    <text evidence="5">The sequence shown here is derived from an EMBL/GenBank/DDBJ whole genome shotgun (WGS) entry which is preliminary data.</text>
</comment>
<evidence type="ECO:0000256" key="1">
    <source>
        <dbReference type="ARBA" id="ARBA00022741"/>
    </source>
</evidence>
<evidence type="ECO:0000259" key="4">
    <source>
        <dbReference type="PROSITE" id="PS50893"/>
    </source>
</evidence>
<name>A0A0F2DNR6_STRMT</name>
<evidence type="ECO:0000313" key="5">
    <source>
        <dbReference type="EMBL" id="KJQ71884.1"/>
    </source>
</evidence>
<feature type="domain" description="ABC transporter" evidence="4">
    <location>
        <begin position="26"/>
        <end position="245"/>
    </location>
</feature>
<dbReference type="InterPro" id="IPR003593">
    <property type="entry name" value="AAA+_ATPase"/>
</dbReference>
<dbReference type="InterPro" id="IPR027417">
    <property type="entry name" value="P-loop_NTPase"/>
</dbReference>
<dbReference type="Gene3D" id="3.40.50.300">
    <property type="entry name" value="P-loop containing nucleotide triphosphate hydrolases"/>
    <property type="match status" value="2"/>
</dbReference>